<evidence type="ECO:0000313" key="2">
    <source>
        <dbReference type="EMBL" id="CDI61198.1"/>
    </source>
</evidence>
<dbReference type="InterPro" id="IPR000719">
    <property type="entry name" value="Prot_kinase_dom"/>
</dbReference>
<evidence type="ECO:0000259" key="1">
    <source>
        <dbReference type="PROSITE" id="PS50011"/>
    </source>
</evidence>
<feature type="domain" description="Protein kinase" evidence="1">
    <location>
        <begin position="1"/>
        <end position="298"/>
    </location>
</feature>
<accession>U6FAJ0</accession>
<dbReference type="Proteomes" id="UP000017247">
    <property type="component" value="Unassembled WGS sequence"/>
</dbReference>
<sequence>MDRIGAISHGNLRFALLSAKVFNKRHRLSDISDFSQVFKQLLGDVLVRKHLDLHSLISLGIIAFLKNVDIKRISYYKPVLEKYKISEEKFKENIDILTQMELINVVNHRYVFFEDQIICSYVLKTVFLDRQLISLNFMINNYFGYASNIVRDNVQTLRGFFQNEENNSYVTQQVKKSFQFFHDQDEILYLQFVSMFCSYDINSSVSLVLAKIKKVKPVKVDMDNKIENDTFLYDYLLKIIGGISYNEPELAAELFYKYLVKVPQKVSQFKLAVDEFWSIQFNTFRFYKFTQQIALINN</sequence>
<name>U6FAJ0_LACHE</name>
<comment type="caution">
    <text evidence="2">The sequence shown here is derived from an EMBL/GenBank/DDBJ whole genome shotgun (WGS) entry which is preliminary data.</text>
</comment>
<organism evidence="2 3">
    <name type="scientific">Lactobacillus helveticus CIRM-BIA 104</name>
    <dbReference type="NCBI Taxonomy" id="1226333"/>
    <lineage>
        <taxon>Bacteria</taxon>
        <taxon>Bacillati</taxon>
        <taxon>Bacillota</taxon>
        <taxon>Bacilli</taxon>
        <taxon>Lactobacillales</taxon>
        <taxon>Lactobacillaceae</taxon>
        <taxon>Lactobacillus</taxon>
    </lineage>
</organism>
<dbReference type="HOGENOM" id="CLU_933141_0_0_9"/>
<protein>
    <recommendedName>
        <fullName evidence="1">Protein kinase domain-containing protein</fullName>
    </recommendedName>
</protein>
<dbReference type="GO" id="GO:0004672">
    <property type="term" value="F:protein kinase activity"/>
    <property type="evidence" value="ECO:0007669"/>
    <property type="project" value="InterPro"/>
</dbReference>
<evidence type="ECO:0000313" key="3">
    <source>
        <dbReference type="Proteomes" id="UP000017247"/>
    </source>
</evidence>
<dbReference type="EMBL" id="CBUL010000179">
    <property type="protein sequence ID" value="CDI61198.1"/>
    <property type="molecule type" value="Genomic_DNA"/>
</dbReference>
<dbReference type="PROSITE" id="PS50011">
    <property type="entry name" value="PROTEIN_KINASE_DOM"/>
    <property type="match status" value="1"/>
</dbReference>
<dbReference type="AlphaFoldDB" id="U6FAJ0"/>
<reference evidence="2" key="1">
    <citation type="submission" date="2013-09" db="EMBL/GenBank/DDBJ databases">
        <title>Draft Genome Sequence of five Lactobacillus helveticus strains CIRM-BIA 101T, 103, 104, 951 and 953 isolated from milk product.</title>
        <authorList>
            <person name="Valence F."/>
            <person name="Chuat V."/>
            <person name="Ma L."/>
            <person name="Creno S."/>
            <person name="Falentin H."/>
            <person name="Lortal S."/>
            <person name="Bizet C."/>
            <person name="Clermont D."/>
            <person name="Loux V."/>
            <person name="Bouchier C."/>
            <person name="Cousin S."/>
        </authorList>
    </citation>
    <scope>NUCLEOTIDE SEQUENCE [LARGE SCALE GENOMIC DNA]</scope>
    <source>
        <strain evidence="2">CIRM-BIA 104</strain>
    </source>
</reference>
<gene>
    <name evidence="2" type="ORF">LHCIRMBIA104_01356</name>
</gene>
<dbReference type="GO" id="GO:0005524">
    <property type="term" value="F:ATP binding"/>
    <property type="evidence" value="ECO:0007669"/>
    <property type="project" value="InterPro"/>
</dbReference>
<dbReference type="RefSeq" id="WP_023192066.1">
    <property type="nucleotide sequence ID" value="NZ_HG531113.1"/>
</dbReference>
<proteinExistence type="predicted"/>